<feature type="compositionally biased region" description="Polar residues" evidence="1">
    <location>
        <begin position="524"/>
        <end position="536"/>
    </location>
</feature>
<reference evidence="3 4" key="1">
    <citation type="submission" date="2020-08" db="EMBL/GenBank/DDBJ databases">
        <title>Genomic Encyclopedia of Type Strains, Phase IV (KMG-V): Genome sequencing to study the core and pangenomes of soil and plant-associated prokaryotes.</title>
        <authorList>
            <person name="Whitman W."/>
        </authorList>
    </citation>
    <scope>NUCLEOTIDE SEQUENCE [LARGE SCALE GENOMIC DNA]</scope>
    <source>
        <strain evidence="3 4">M8UP14</strain>
    </source>
</reference>
<feature type="transmembrane region" description="Helical" evidence="2">
    <location>
        <begin position="331"/>
        <end position="347"/>
    </location>
</feature>
<gene>
    <name evidence="3" type="ORF">HDF16_001153</name>
</gene>
<dbReference type="Proteomes" id="UP000540989">
    <property type="component" value="Unassembled WGS sequence"/>
</dbReference>
<organism evidence="3 4">
    <name type="scientific">Granulicella aggregans</name>
    <dbReference type="NCBI Taxonomy" id="474949"/>
    <lineage>
        <taxon>Bacteria</taxon>
        <taxon>Pseudomonadati</taxon>
        <taxon>Acidobacteriota</taxon>
        <taxon>Terriglobia</taxon>
        <taxon>Terriglobales</taxon>
        <taxon>Acidobacteriaceae</taxon>
        <taxon>Granulicella</taxon>
    </lineage>
</organism>
<dbReference type="RefSeq" id="WP_184214422.1">
    <property type="nucleotide sequence ID" value="NZ_JACHIP010000002.1"/>
</dbReference>
<feature type="transmembrane region" description="Helical" evidence="2">
    <location>
        <begin position="147"/>
        <end position="169"/>
    </location>
</feature>
<accession>A0A7W7ZAT7</accession>
<feature type="region of interest" description="Disordered" evidence="1">
    <location>
        <begin position="508"/>
        <end position="536"/>
    </location>
</feature>
<dbReference type="EMBL" id="JACHIP010000002">
    <property type="protein sequence ID" value="MBB5056468.1"/>
    <property type="molecule type" value="Genomic_DNA"/>
</dbReference>
<feature type="transmembrane region" description="Helical" evidence="2">
    <location>
        <begin position="307"/>
        <end position="324"/>
    </location>
</feature>
<sequence length="536" mass="59685">MLPARLARWCLLAVAAVFFAFHFVHLSADFPNHSPWMDWSKYTDEGWYGDGAIRQLQLGHWYLRGDFNPAAALPLWPLLEWCLFSFTGVSLIAARALSVSVFGATLLVAYLLMWRCSIAGRSGVGVYSAVAPAVGVALLAVSPFCYAFTRLAILEPLLVLFGMLALLAATSQRRWLAMVSLGVLFPLMILTKTTAVFLAPSIAWMLWAASGYRFRRFLEVGVPSAIMSAAIWAGYFYLLVKPRFLEDYRYLFSANAYTGITLENAWEVVATTIRDGVWMGKLTYPAALLAMFVAVICWRRIFRNPLIPSLMLWAFGYAAFLAYHNNLQPRYYLVIAIPLTMLPVVVAEESYFAAPGWLTPSLPVARGVFVAIAGAVLATILAVNMLQTTRFIGQPEYSYVDAAKRLKGVIEADKSARNDLVLSISGSDISLMTGLPSICDDFGTMSLEDRVAAYKPGWYATWNQVDDDKMDALAPMYHLERVAAFPAFDDPERNLLILYRLDPPVEEAPRPKRRKVVPKRLQTELGQQPSASQLAH</sequence>
<feature type="transmembrane region" description="Helical" evidence="2">
    <location>
        <begin position="83"/>
        <end position="112"/>
    </location>
</feature>
<evidence type="ECO:0000256" key="1">
    <source>
        <dbReference type="SAM" id="MobiDB-lite"/>
    </source>
</evidence>
<proteinExistence type="predicted"/>
<feature type="transmembrane region" description="Helical" evidence="2">
    <location>
        <begin position="282"/>
        <end position="301"/>
    </location>
</feature>
<evidence type="ECO:0008006" key="5">
    <source>
        <dbReference type="Google" id="ProtNLM"/>
    </source>
</evidence>
<evidence type="ECO:0000256" key="2">
    <source>
        <dbReference type="SAM" id="Phobius"/>
    </source>
</evidence>
<feature type="transmembrane region" description="Helical" evidence="2">
    <location>
        <begin position="181"/>
        <end position="208"/>
    </location>
</feature>
<keyword evidence="2" id="KW-1133">Transmembrane helix</keyword>
<keyword evidence="2" id="KW-0812">Transmembrane</keyword>
<evidence type="ECO:0000313" key="4">
    <source>
        <dbReference type="Proteomes" id="UP000540989"/>
    </source>
</evidence>
<feature type="transmembrane region" description="Helical" evidence="2">
    <location>
        <begin position="220"/>
        <end position="240"/>
    </location>
</feature>
<feature type="transmembrane region" description="Helical" evidence="2">
    <location>
        <begin position="367"/>
        <end position="386"/>
    </location>
</feature>
<protein>
    <recommendedName>
        <fullName evidence="5">Dolichyl-phosphate-mannose-protein mannosyltransferase</fullName>
    </recommendedName>
</protein>
<comment type="caution">
    <text evidence="3">The sequence shown here is derived from an EMBL/GenBank/DDBJ whole genome shotgun (WGS) entry which is preliminary data.</text>
</comment>
<evidence type="ECO:0000313" key="3">
    <source>
        <dbReference type="EMBL" id="MBB5056468.1"/>
    </source>
</evidence>
<keyword evidence="2" id="KW-0472">Membrane</keyword>
<keyword evidence="4" id="KW-1185">Reference proteome</keyword>
<name>A0A7W7ZAT7_9BACT</name>
<dbReference type="AlphaFoldDB" id="A0A7W7ZAT7"/>
<feature type="transmembrane region" description="Helical" evidence="2">
    <location>
        <begin position="124"/>
        <end position="141"/>
    </location>
</feature>